<proteinExistence type="predicted"/>
<dbReference type="Proteomes" id="UP001190925">
    <property type="component" value="Unassembled WGS sequence"/>
</dbReference>
<evidence type="ECO:0000313" key="3">
    <source>
        <dbReference type="Proteomes" id="UP001190925"/>
    </source>
</evidence>
<reference evidence="2 3" key="2">
    <citation type="journal article" date="2020" name="Cell Rep.">
        <title>Acquisition and Adaptation of Ultra-small Parasitic Reduced Genome Bacteria to Mammalian Hosts.</title>
        <authorList>
            <person name="McLean J.S."/>
            <person name="Bor B."/>
            <person name="Kerns K.A."/>
            <person name="Liu Q."/>
            <person name="To T.T."/>
            <person name="Solden L."/>
            <person name="Hendrickson E.L."/>
            <person name="Wrighton K."/>
            <person name="Shi W."/>
            <person name="He X."/>
        </authorList>
    </citation>
    <scope>NUCLEOTIDE SEQUENCE [LARGE SCALE GENOMIC DNA]</scope>
    <source>
        <strain evidence="2 3">TM7_CMJM_G6_1_HOT_870</strain>
    </source>
</reference>
<feature type="transmembrane region" description="Helical" evidence="1">
    <location>
        <begin position="12"/>
        <end position="33"/>
    </location>
</feature>
<keyword evidence="3" id="KW-1185">Reference proteome</keyword>
<evidence type="ECO:0000313" key="2">
    <source>
        <dbReference type="EMBL" id="RYC72464.1"/>
    </source>
</evidence>
<organism evidence="2 3">
    <name type="scientific">Candidatus Nanogingivalis gingivitcus</name>
    <dbReference type="NCBI Taxonomy" id="2171992"/>
    <lineage>
        <taxon>Bacteria</taxon>
        <taxon>Candidatus Saccharimonadota</taxon>
        <taxon>Candidatus Nanosyncoccalia</taxon>
        <taxon>Candidatus Nanogingivales</taxon>
        <taxon>Candidatus Nanogingivalaceae</taxon>
        <taxon>Candidatus Nanogingivalis</taxon>
    </lineage>
</organism>
<protein>
    <submittedName>
        <fullName evidence="2">Uncharacterized protein</fullName>
    </submittedName>
</protein>
<evidence type="ECO:0000256" key="1">
    <source>
        <dbReference type="SAM" id="Phobius"/>
    </source>
</evidence>
<dbReference type="EMBL" id="PRLK01000007">
    <property type="protein sequence ID" value="RYC72464.1"/>
    <property type="molecule type" value="Genomic_DNA"/>
</dbReference>
<gene>
    <name evidence="2" type="ORF">G6CMJM_00485</name>
</gene>
<keyword evidence="1" id="KW-0472">Membrane</keyword>
<comment type="caution">
    <text evidence="2">The sequence shown here is derived from an EMBL/GenBank/DDBJ whole genome shotgun (WGS) entry which is preliminary data.</text>
</comment>
<reference evidence="2 3" key="1">
    <citation type="journal article" date="2018" name="bioRxiv">
        <title>Evidence of independent acquisition and adaption of ultra-small bacteria to human hosts across the highly diverse yet reduced genomes of the phylum Saccharibacteria.</title>
        <authorList>
            <person name="McLean J.S."/>
            <person name="Bor B."/>
            <person name="To T.T."/>
            <person name="Liu Q."/>
            <person name="Kearns K.A."/>
            <person name="Solden L.M."/>
            <person name="Wrighton K.C."/>
            <person name="He X."/>
            <person name="Shi W."/>
        </authorList>
    </citation>
    <scope>NUCLEOTIDE SEQUENCE [LARGE SCALE GENOMIC DNA]</scope>
    <source>
        <strain evidence="2 3">TM7_CMJM_G6_1_HOT_870</strain>
    </source>
</reference>
<accession>A0ABY0FHL1</accession>
<keyword evidence="1" id="KW-1133">Transmembrane helix</keyword>
<name>A0ABY0FHL1_9BACT</name>
<sequence>MKEIFKNKKIILTVIFFIIISIIMIVLAVISLLNRPKQSSNAPTKSYDQASQKEITTFTGYTPNVKEPMYAGFEKFYHGYEWNAFTKFQDMMNEFAKKESGNKYDRISLYKDSLNHQKKEGINVWITFKIAINNDQKDYYVKIDKKSYFNYDIILYNDKDMKDEVYKYHYCDPSVCKDDKAKNNKAQN</sequence>
<dbReference type="RefSeq" id="WP_129718886.1">
    <property type="nucleotide sequence ID" value="NZ_PRLK01000007.1"/>
</dbReference>
<keyword evidence="1" id="KW-0812">Transmembrane</keyword>